<gene>
    <name evidence="6" type="ORF">ABOD76_11895</name>
</gene>
<dbReference type="Pfam" id="PF00440">
    <property type="entry name" value="TetR_N"/>
    <property type="match status" value="1"/>
</dbReference>
<dbReference type="SUPFAM" id="SSF48498">
    <property type="entry name" value="Tetracyclin repressor-like, C-terminal domain"/>
    <property type="match status" value="1"/>
</dbReference>
<dbReference type="InterPro" id="IPR025996">
    <property type="entry name" value="MT1864/Rv1816-like_C"/>
</dbReference>
<dbReference type="SUPFAM" id="SSF46689">
    <property type="entry name" value="Homeodomain-like"/>
    <property type="match status" value="1"/>
</dbReference>
<evidence type="ECO:0000256" key="1">
    <source>
        <dbReference type="ARBA" id="ARBA00023015"/>
    </source>
</evidence>
<name>A0AAU7UEQ0_9DEIO</name>
<dbReference type="GO" id="GO:0000976">
    <property type="term" value="F:transcription cis-regulatory region binding"/>
    <property type="evidence" value="ECO:0007669"/>
    <property type="project" value="TreeGrafter"/>
</dbReference>
<proteinExistence type="predicted"/>
<dbReference type="Pfam" id="PF13305">
    <property type="entry name" value="TetR_C_33"/>
    <property type="match status" value="1"/>
</dbReference>
<accession>A0AAU7UEQ0</accession>
<sequence>MSRNSGGSAGRVTYRHGDLRQALIQAGLDLARQGGPEAVVLREATRRAGVVPNAAYRHFADLDALLAAVCSAAQAEFARAIEAQLTQVDASLAPAARARARFHAVGLGYLRFAQAEPGLFRTAFWLSRTLQQSAHPERRGDSGLTPFQLLGTTLDGLVETGLLAAGRRPGAEFLAWSAVHGLATLLIDGPLRGLDDAQTRQLELRLVEMVERGLDAPAQAGTPPAQSHEP</sequence>
<dbReference type="InterPro" id="IPR036271">
    <property type="entry name" value="Tet_transcr_reg_TetR-rel_C_sf"/>
</dbReference>
<dbReference type="PANTHER" id="PTHR30055:SF220">
    <property type="entry name" value="TETR-FAMILY REGULATORY PROTEIN"/>
    <property type="match status" value="1"/>
</dbReference>
<protein>
    <submittedName>
        <fullName evidence="6">TetR/AcrR family transcriptional regulator</fullName>
    </submittedName>
</protein>
<dbReference type="PROSITE" id="PS50977">
    <property type="entry name" value="HTH_TETR_2"/>
    <property type="match status" value="1"/>
</dbReference>
<dbReference type="PANTHER" id="PTHR30055">
    <property type="entry name" value="HTH-TYPE TRANSCRIPTIONAL REGULATOR RUTR"/>
    <property type="match status" value="1"/>
</dbReference>
<reference evidence="6" key="1">
    <citation type="submission" date="2024-06" db="EMBL/GenBank/DDBJ databases">
        <title>Draft Genome Sequence of Deinococcus sonorensis Type Strain KR-87, a Biofilm Producing Representative of the Genus Deinococcus.</title>
        <authorList>
            <person name="Boren L.S."/>
            <person name="Grosso R.A."/>
            <person name="Hugenberg-Cox A.N."/>
            <person name="Hill J.T.E."/>
            <person name="Albert C.M."/>
            <person name="Tuohy J.M."/>
        </authorList>
    </citation>
    <scope>NUCLEOTIDE SEQUENCE</scope>
    <source>
        <strain evidence="6">KR-87</strain>
    </source>
</reference>
<organism evidence="6">
    <name type="scientific">Deinococcus sonorensis KR-87</name>
    <dbReference type="NCBI Taxonomy" id="694439"/>
    <lineage>
        <taxon>Bacteria</taxon>
        <taxon>Thermotogati</taxon>
        <taxon>Deinococcota</taxon>
        <taxon>Deinococci</taxon>
        <taxon>Deinococcales</taxon>
        <taxon>Deinococcaceae</taxon>
        <taxon>Deinococcus</taxon>
    </lineage>
</organism>
<keyword evidence="3" id="KW-0804">Transcription</keyword>
<keyword evidence="2 4" id="KW-0238">DNA-binding</keyword>
<dbReference type="GO" id="GO:0003700">
    <property type="term" value="F:DNA-binding transcription factor activity"/>
    <property type="evidence" value="ECO:0007669"/>
    <property type="project" value="TreeGrafter"/>
</dbReference>
<evidence type="ECO:0000256" key="2">
    <source>
        <dbReference type="ARBA" id="ARBA00023125"/>
    </source>
</evidence>
<evidence type="ECO:0000256" key="4">
    <source>
        <dbReference type="PROSITE-ProRule" id="PRU00335"/>
    </source>
</evidence>
<feature type="DNA-binding region" description="H-T-H motif" evidence="4">
    <location>
        <begin position="40"/>
        <end position="59"/>
    </location>
</feature>
<dbReference type="RefSeq" id="WP_350245072.1">
    <property type="nucleotide sequence ID" value="NZ_CP158299.1"/>
</dbReference>
<dbReference type="InterPro" id="IPR001647">
    <property type="entry name" value="HTH_TetR"/>
</dbReference>
<dbReference type="EMBL" id="CP158299">
    <property type="protein sequence ID" value="XBV86975.1"/>
    <property type="molecule type" value="Genomic_DNA"/>
</dbReference>
<dbReference type="AlphaFoldDB" id="A0AAU7UEQ0"/>
<feature type="domain" description="HTH tetR-type" evidence="5">
    <location>
        <begin position="17"/>
        <end position="77"/>
    </location>
</feature>
<evidence type="ECO:0000256" key="3">
    <source>
        <dbReference type="ARBA" id="ARBA00023163"/>
    </source>
</evidence>
<keyword evidence="1" id="KW-0805">Transcription regulation</keyword>
<dbReference type="InterPro" id="IPR009057">
    <property type="entry name" value="Homeodomain-like_sf"/>
</dbReference>
<dbReference type="InterPro" id="IPR050109">
    <property type="entry name" value="HTH-type_TetR-like_transc_reg"/>
</dbReference>
<evidence type="ECO:0000313" key="6">
    <source>
        <dbReference type="EMBL" id="XBV86975.1"/>
    </source>
</evidence>
<dbReference type="Gene3D" id="1.10.357.10">
    <property type="entry name" value="Tetracycline Repressor, domain 2"/>
    <property type="match status" value="1"/>
</dbReference>
<dbReference type="KEGG" id="dsc:ABOD76_11895"/>
<evidence type="ECO:0000259" key="5">
    <source>
        <dbReference type="PROSITE" id="PS50977"/>
    </source>
</evidence>